<dbReference type="InterPro" id="IPR013325">
    <property type="entry name" value="RNA_pol_sigma_r2"/>
</dbReference>
<dbReference type="Pfam" id="PF08281">
    <property type="entry name" value="Sigma70_r4_2"/>
    <property type="match status" value="1"/>
</dbReference>
<evidence type="ECO:0000256" key="1">
    <source>
        <dbReference type="ARBA" id="ARBA00010641"/>
    </source>
</evidence>
<sequence>MRNPEPPKKRNDDDEALIRAINGGDIGRFEELVRRYENQLYNFGRRMCNHPLDAEDMVQNTFLNVFRYLKDFRFEAQFKNWLYRIAASTCLKIKRKSKFSPDDPLSLEEMISEASGETPTEIPSWASLPIDRLLNSELHDLLQKAIHELPETLRVVLVLRDIEGFSTQEAAHILELSEANIKVRLHRARLQLRKRLQEYFSYGT</sequence>
<evidence type="ECO:0000256" key="3">
    <source>
        <dbReference type="ARBA" id="ARBA00023082"/>
    </source>
</evidence>
<dbReference type="Gene3D" id="1.10.1740.10">
    <property type="match status" value="1"/>
</dbReference>
<dbReference type="InterPro" id="IPR039425">
    <property type="entry name" value="RNA_pol_sigma-70-like"/>
</dbReference>
<keyword evidence="2" id="KW-0805">Transcription regulation</keyword>
<dbReference type="AlphaFoldDB" id="A0A7C4RNK0"/>
<dbReference type="InterPro" id="IPR013324">
    <property type="entry name" value="RNA_pol_sigma_r3/r4-like"/>
</dbReference>
<comment type="caution">
    <text evidence="8">The sequence shown here is derived from an EMBL/GenBank/DDBJ whole genome shotgun (WGS) entry which is preliminary data.</text>
</comment>
<keyword evidence="5" id="KW-0804">Transcription</keyword>
<proteinExistence type="inferred from homology"/>
<reference evidence="8" key="1">
    <citation type="journal article" date="2020" name="mSystems">
        <title>Genome- and Community-Level Interaction Insights into Carbon Utilization and Element Cycling Functions of Hydrothermarchaeota in Hydrothermal Sediment.</title>
        <authorList>
            <person name="Zhou Z."/>
            <person name="Liu Y."/>
            <person name="Xu W."/>
            <person name="Pan J."/>
            <person name="Luo Z.H."/>
            <person name="Li M."/>
        </authorList>
    </citation>
    <scope>NUCLEOTIDE SEQUENCE [LARGE SCALE GENOMIC DNA]</scope>
    <source>
        <strain evidence="8">SpSt-477</strain>
    </source>
</reference>
<dbReference type="CDD" id="cd06171">
    <property type="entry name" value="Sigma70_r4"/>
    <property type="match status" value="1"/>
</dbReference>
<dbReference type="GO" id="GO:0003677">
    <property type="term" value="F:DNA binding"/>
    <property type="evidence" value="ECO:0007669"/>
    <property type="project" value="UniProtKB-KW"/>
</dbReference>
<dbReference type="SUPFAM" id="SSF88659">
    <property type="entry name" value="Sigma3 and sigma4 domains of RNA polymerase sigma factors"/>
    <property type="match status" value="1"/>
</dbReference>
<dbReference type="EMBL" id="DSUH01000015">
    <property type="protein sequence ID" value="HGU31353.1"/>
    <property type="molecule type" value="Genomic_DNA"/>
</dbReference>
<evidence type="ECO:0000259" key="7">
    <source>
        <dbReference type="Pfam" id="PF08281"/>
    </source>
</evidence>
<dbReference type="InterPro" id="IPR013249">
    <property type="entry name" value="RNA_pol_sigma70_r4_t2"/>
</dbReference>
<dbReference type="GO" id="GO:0016987">
    <property type="term" value="F:sigma factor activity"/>
    <property type="evidence" value="ECO:0007669"/>
    <property type="project" value="UniProtKB-KW"/>
</dbReference>
<name>A0A7C4RNK0_9BACT</name>
<gene>
    <name evidence="8" type="ORF">ENS29_00685</name>
</gene>
<keyword evidence="4" id="KW-0238">DNA-binding</keyword>
<evidence type="ECO:0000313" key="8">
    <source>
        <dbReference type="EMBL" id="HGU31353.1"/>
    </source>
</evidence>
<dbReference type="Pfam" id="PF04542">
    <property type="entry name" value="Sigma70_r2"/>
    <property type="match status" value="1"/>
</dbReference>
<dbReference type="Gene3D" id="1.10.10.10">
    <property type="entry name" value="Winged helix-like DNA-binding domain superfamily/Winged helix DNA-binding domain"/>
    <property type="match status" value="1"/>
</dbReference>
<evidence type="ECO:0000259" key="6">
    <source>
        <dbReference type="Pfam" id="PF04542"/>
    </source>
</evidence>
<evidence type="ECO:0000256" key="4">
    <source>
        <dbReference type="ARBA" id="ARBA00023125"/>
    </source>
</evidence>
<dbReference type="NCBIfam" id="TIGR02937">
    <property type="entry name" value="sigma70-ECF"/>
    <property type="match status" value="1"/>
</dbReference>
<dbReference type="PANTHER" id="PTHR43133">
    <property type="entry name" value="RNA POLYMERASE ECF-TYPE SIGMA FACTO"/>
    <property type="match status" value="1"/>
</dbReference>
<dbReference type="InterPro" id="IPR007627">
    <property type="entry name" value="RNA_pol_sigma70_r2"/>
</dbReference>
<dbReference type="InterPro" id="IPR014284">
    <property type="entry name" value="RNA_pol_sigma-70_dom"/>
</dbReference>
<protein>
    <submittedName>
        <fullName evidence="8">Sigma-70 family RNA polymerase sigma factor</fullName>
    </submittedName>
</protein>
<organism evidence="8">
    <name type="scientific">Desulfatirhabdium butyrativorans</name>
    <dbReference type="NCBI Taxonomy" id="340467"/>
    <lineage>
        <taxon>Bacteria</taxon>
        <taxon>Pseudomonadati</taxon>
        <taxon>Thermodesulfobacteriota</taxon>
        <taxon>Desulfobacteria</taxon>
        <taxon>Desulfobacterales</taxon>
        <taxon>Desulfatirhabdiaceae</taxon>
        <taxon>Desulfatirhabdium</taxon>
    </lineage>
</organism>
<accession>A0A7C4RNK0</accession>
<feature type="domain" description="RNA polymerase sigma factor 70 region 4 type 2" evidence="7">
    <location>
        <begin position="140"/>
        <end position="192"/>
    </location>
</feature>
<dbReference type="SUPFAM" id="SSF88946">
    <property type="entry name" value="Sigma2 domain of RNA polymerase sigma factors"/>
    <property type="match status" value="1"/>
</dbReference>
<feature type="domain" description="RNA polymerase sigma-70 region 2" evidence="6">
    <location>
        <begin position="32"/>
        <end position="97"/>
    </location>
</feature>
<dbReference type="GO" id="GO:0006352">
    <property type="term" value="P:DNA-templated transcription initiation"/>
    <property type="evidence" value="ECO:0007669"/>
    <property type="project" value="InterPro"/>
</dbReference>
<evidence type="ECO:0000256" key="2">
    <source>
        <dbReference type="ARBA" id="ARBA00023015"/>
    </source>
</evidence>
<keyword evidence="3" id="KW-0731">Sigma factor</keyword>
<evidence type="ECO:0000256" key="5">
    <source>
        <dbReference type="ARBA" id="ARBA00023163"/>
    </source>
</evidence>
<dbReference type="PANTHER" id="PTHR43133:SF8">
    <property type="entry name" value="RNA POLYMERASE SIGMA FACTOR HI_1459-RELATED"/>
    <property type="match status" value="1"/>
</dbReference>
<dbReference type="InterPro" id="IPR036388">
    <property type="entry name" value="WH-like_DNA-bd_sf"/>
</dbReference>
<comment type="similarity">
    <text evidence="1">Belongs to the sigma-70 factor family. ECF subfamily.</text>
</comment>